<dbReference type="Gene3D" id="1.20.1250.20">
    <property type="entry name" value="MFS general substrate transporter like domains"/>
    <property type="match status" value="1"/>
</dbReference>
<evidence type="ECO:0000256" key="3">
    <source>
        <dbReference type="ARBA" id="ARBA00022692"/>
    </source>
</evidence>
<dbReference type="EMBL" id="JBDIME010000029">
    <property type="protein sequence ID" value="MEN2792515.1"/>
    <property type="molecule type" value="Genomic_DNA"/>
</dbReference>
<feature type="transmembrane region" description="Helical" evidence="6">
    <location>
        <begin position="389"/>
        <end position="412"/>
    </location>
</feature>
<keyword evidence="8" id="KW-1185">Reference proteome</keyword>
<feature type="transmembrane region" description="Helical" evidence="6">
    <location>
        <begin position="332"/>
        <end position="353"/>
    </location>
</feature>
<evidence type="ECO:0000256" key="4">
    <source>
        <dbReference type="ARBA" id="ARBA00022989"/>
    </source>
</evidence>
<evidence type="ECO:0000313" key="8">
    <source>
        <dbReference type="Proteomes" id="UP001419910"/>
    </source>
</evidence>
<feature type="transmembrane region" description="Helical" evidence="6">
    <location>
        <begin position="360"/>
        <end position="377"/>
    </location>
</feature>
<feature type="transmembrane region" description="Helical" evidence="6">
    <location>
        <begin position="132"/>
        <end position="154"/>
    </location>
</feature>
<keyword evidence="4 6" id="KW-1133">Transmembrane helix</keyword>
<feature type="transmembrane region" description="Helical" evidence="6">
    <location>
        <begin position="229"/>
        <end position="249"/>
    </location>
</feature>
<evidence type="ECO:0000256" key="5">
    <source>
        <dbReference type="ARBA" id="ARBA00023136"/>
    </source>
</evidence>
<feature type="transmembrane region" description="Helical" evidence="6">
    <location>
        <begin position="78"/>
        <end position="96"/>
    </location>
</feature>
<dbReference type="SUPFAM" id="SSF103473">
    <property type="entry name" value="MFS general substrate transporter"/>
    <property type="match status" value="1"/>
</dbReference>
<evidence type="ECO:0000256" key="2">
    <source>
        <dbReference type="ARBA" id="ARBA00022448"/>
    </source>
</evidence>
<evidence type="ECO:0000313" key="7">
    <source>
        <dbReference type="EMBL" id="MEN2792515.1"/>
    </source>
</evidence>
<keyword evidence="5 6" id="KW-0472">Membrane</keyword>
<organism evidence="7 8">
    <name type="scientific">Sphingomonas oligophenolica</name>
    <dbReference type="NCBI Taxonomy" id="301154"/>
    <lineage>
        <taxon>Bacteria</taxon>
        <taxon>Pseudomonadati</taxon>
        <taxon>Pseudomonadota</taxon>
        <taxon>Alphaproteobacteria</taxon>
        <taxon>Sphingomonadales</taxon>
        <taxon>Sphingomonadaceae</taxon>
        <taxon>Sphingomonas</taxon>
    </lineage>
</organism>
<keyword evidence="2" id="KW-0813">Transport</keyword>
<accession>A0ABU9Y9M9</accession>
<protein>
    <submittedName>
        <fullName evidence="7">MFS transporter</fullName>
    </submittedName>
</protein>
<feature type="transmembrane region" description="Helical" evidence="6">
    <location>
        <begin position="40"/>
        <end position="62"/>
    </location>
</feature>
<comment type="subcellular location">
    <subcellularLocation>
        <location evidence="1">Membrane</location>
        <topology evidence="1">Multi-pass membrane protein</topology>
    </subcellularLocation>
</comment>
<dbReference type="RefSeq" id="WP_343889722.1">
    <property type="nucleotide sequence ID" value="NZ_BAAAEH010000023.1"/>
</dbReference>
<evidence type="ECO:0000256" key="6">
    <source>
        <dbReference type="SAM" id="Phobius"/>
    </source>
</evidence>
<sequence length="553" mass="58632">MLAARIRDFLTEERWDFAPHERAVIPGSPASPEHSNGLRLAYGAISVLVGLTGGLGTAMISVNTTTLQGALGLDPAEIAWLPTVYVMTNVSINLLLIKFRQQYGLRPFAMIFLGLYVLLTFAHLFVRDFGTAILVRAASGMAGAALSSLGLYYMMQALPAKWRLKAIVIGIGIPQCATPLARLFSPDLLAMSQWRALYLFELGLALLSLAAVSLLRLPPAERKPAFEPLDFVTFTLFAIGVALVAAVLGQGRIVWWNEAPWIGWALIAAIPMLAAALAIEHGRANPLLNTRWLGSADILRFTVVTVMARIVLSEQTYGAIGLLTALGQNNDQLGTLFAIIFLATVAGVIASAATLNVEKLAHPIMLAVGLVAVAAFVDSQSTSLTRAPQLYVTQAVIAFAGTFFLGPSLLFGMTRALKEGSGHIISFIALFGIVNGIGGLGGAALLGTYQTYAEKAHSAAIVQSIDPTDPIVTARLAAGSAGVGRVVGDPTLRSAEGGALLSQTATREANVLAYDDTFRLVALLAALTTAYLGFLLIRRSLRARRAARIEALS</sequence>
<dbReference type="PANTHER" id="PTHR42718:SF9">
    <property type="entry name" value="MAJOR FACILITATOR SUPERFAMILY MULTIDRUG TRANSPORTER MFSC"/>
    <property type="match status" value="1"/>
</dbReference>
<feature type="transmembrane region" description="Helical" evidence="6">
    <location>
        <begin position="196"/>
        <end position="217"/>
    </location>
</feature>
<feature type="transmembrane region" description="Helical" evidence="6">
    <location>
        <begin position="108"/>
        <end position="126"/>
    </location>
</feature>
<name>A0ABU9Y9M9_9SPHN</name>
<dbReference type="InterPro" id="IPR036259">
    <property type="entry name" value="MFS_trans_sf"/>
</dbReference>
<dbReference type="InterPro" id="IPR011701">
    <property type="entry name" value="MFS"/>
</dbReference>
<feature type="transmembrane region" description="Helical" evidence="6">
    <location>
        <begin position="517"/>
        <end position="537"/>
    </location>
</feature>
<comment type="caution">
    <text evidence="7">The sequence shown here is derived from an EMBL/GenBank/DDBJ whole genome shotgun (WGS) entry which is preliminary data.</text>
</comment>
<proteinExistence type="predicted"/>
<gene>
    <name evidence="7" type="ORF">ABC974_23000</name>
</gene>
<feature type="transmembrane region" description="Helical" evidence="6">
    <location>
        <begin position="424"/>
        <end position="446"/>
    </location>
</feature>
<dbReference type="Proteomes" id="UP001419910">
    <property type="component" value="Unassembled WGS sequence"/>
</dbReference>
<reference evidence="7 8" key="1">
    <citation type="submission" date="2024-05" db="EMBL/GenBank/DDBJ databases">
        <authorList>
            <person name="Liu Q."/>
            <person name="Xin Y.-H."/>
        </authorList>
    </citation>
    <scope>NUCLEOTIDE SEQUENCE [LARGE SCALE GENOMIC DNA]</scope>
    <source>
        <strain evidence="7 8">CGMCC 1.10181</strain>
    </source>
</reference>
<dbReference type="Pfam" id="PF07690">
    <property type="entry name" value="MFS_1"/>
    <property type="match status" value="1"/>
</dbReference>
<keyword evidence="3 6" id="KW-0812">Transmembrane</keyword>
<dbReference type="PANTHER" id="PTHR42718">
    <property type="entry name" value="MAJOR FACILITATOR SUPERFAMILY MULTIDRUG TRANSPORTER MFSC"/>
    <property type="match status" value="1"/>
</dbReference>
<feature type="transmembrane region" description="Helical" evidence="6">
    <location>
        <begin position="261"/>
        <end position="280"/>
    </location>
</feature>
<evidence type="ECO:0000256" key="1">
    <source>
        <dbReference type="ARBA" id="ARBA00004141"/>
    </source>
</evidence>